<reference evidence="4 6" key="1">
    <citation type="submission" date="2015-10" db="EMBL/GenBank/DDBJ databases">
        <title>Draft genome of Bosea thiooxidans.</title>
        <authorList>
            <person name="Wang X."/>
        </authorList>
    </citation>
    <scope>NUCLEOTIDE SEQUENCE [LARGE SCALE GENOMIC DNA]</scope>
    <source>
        <strain evidence="4 6">CGMCC 9174</strain>
    </source>
</reference>
<reference evidence="5 7" key="2">
    <citation type="submission" date="2017-02" db="EMBL/GenBank/DDBJ databases">
        <authorList>
            <person name="Peterson S.W."/>
        </authorList>
    </citation>
    <scope>NUCLEOTIDE SEQUENCE [LARGE SCALE GENOMIC DNA]</scope>
    <source>
        <strain evidence="5 7">DSM 9653</strain>
    </source>
</reference>
<dbReference type="OrthoDB" id="9814821at2"/>
<dbReference type="InterPro" id="IPR036928">
    <property type="entry name" value="AS_sf"/>
</dbReference>
<dbReference type="Proteomes" id="UP000051562">
    <property type="component" value="Unassembled WGS sequence"/>
</dbReference>
<dbReference type="Gene3D" id="3.90.1300.10">
    <property type="entry name" value="Amidase signature (AS) domain"/>
    <property type="match status" value="1"/>
</dbReference>
<accession>A0A0Q3I2A8</accession>
<dbReference type="InterPro" id="IPR000120">
    <property type="entry name" value="Amidase"/>
</dbReference>
<dbReference type="PROSITE" id="PS00571">
    <property type="entry name" value="AMIDASES"/>
    <property type="match status" value="1"/>
</dbReference>
<gene>
    <name evidence="4" type="ORF">ARD30_05955</name>
    <name evidence="5" type="ORF">SAMN05660750_04701</name>
</gene>
<organism evidence="4 6">
    <name type="scientific">Bosea thiooxidans</name>
    <dbReference type="NCBI Taxonomy" id="53254"/>
    <lineage>
        <taxon>Bacteria</taxon>
        <taxon>Pseudomonadati</taxon>
        <taxon>Pseudomonadota</taxon>
        <taxon>Alphaproteobacteria</taxon>
        <taxon>Hyphomicrobiales</taxon>
        <taxon>Boseaceae</taxon>
        <taxon>Bosea</taxon>
    </lineage>
</organism>
<protein>
    <recommendedName>
        <fullName evidence="2">Indoleacetamide hydrolase</fullName>
    </recommendedName>
</protein>
<evidence type="ECO:0000313" key="5">
    <source>
        <dbReference type="EMBL" id="SKC14328.1"/>
    </source>
</evidence>
<dbReference type="PANTHER" id="PTHR11895:SF76">
    <property type="entry name" value="INDOLEACETAMIDE HYDROLASE"/>
    <property type="match status" value="1"/>
</dbReference>
<evidence type="ECO:0000256" key="1">
    <source>
        <dbReference type="ARBA" id="ARBA00003871"/>
    </source>
</evidence>
<proteinExistence type="predicted"/>
<evidence type="ECO:0000256" key="2">
    <source>
        <dbReference type="ARBA" id="ARBA00021874"/>
    </source>
</evidence>
<dbReference type="AlphaFoldDB" id="A0A0Q3I2A8"/>
<dbReference type="Pfam" id="PF01425">
    <property type="entry name" value="Amidase"/>
    <property type="match status" value="1"/>
</dbReference>
<dbReference type="PANTHER" id="PTHR11895">
    <property type="entry name" value="TRANSAMIDASE"/>
    <property type="match status" value="1"/>
</dbReference>
<evidence type="ECO:0000313" key="6">
    <source>
        <dbReference type="Proteomes" id="UP000051562"/>
    </source>
</evidence>
<dbReference type="EMBL" id="LMAR01000056">
    <property type="protein sequence ID" value="KQK28869.1"/>
    <property type="molecule type" value="Genomic_DNA"/>
</dbReference>
<dbReference type="RefSeq" id="WP_055729776.1">
    <property type="nucleotide sequence ID" value="NZ_FUYX01000019.1"/>
</dbReference>
<dbReference type="Proteomes" id="UP000190130">
    <property type="component" value="Unassembled WGS sequence"/>
</dbReference>
<dbReference type="STRING" id="53254.SAMN05660750_04701"/>
<name>A0A0Q3I2A8_9HYPH</name>
<dbReference type="SUPFAM" id="SSF75304">
    <property type="entry name" value="Amidase signature (AS) enzymes"/>
    <property type="match status" value="1"/>
</dbReference>
<dbReference type="InterPro" id="IPR023631">
    <property type="entry name" value="Amidase_dom"/>
</dbReference>
<feature type="domain" description="Amidase" evidence="3">
    <location>
        <begin position="26"/>
        <end position="447"/>
    </location>
</feature>
<evidence type="ECO:0000313" key="7">
    <source>
        <dbReference type="Proteomes" id="UP000190130"/>
    </source>
</evidence>
<evidence type="ECO:0000313" key="4">
    <source>
        <dbReference type="EMBL" id="KQK28869.1"/>
    </source>
</evidence>
<dbReference type="InterPro" id="IPR020556">
    <property type="entry name" value="Amidase_CS"/>
</dbReference>
<evidence type="ECO:0000259" key="3">
    <source>
        <dbReference type="Pfam" id="PF01425"/>
    </source>
</evidence>
<comment type="function">
    <text evidence="1">Hydrolyzes indole-3-acetamide (IAM) into indole-3-acetic acid (IAA).</text>
</comment>
<keyword evidence="6" id="KW-1185">Reference proteome</keyword>
<sequence>MSTELTRLSALAVRDLLLAGEVSSAELVEAAAARLAVIEPQLNAVPTLCLHRARRQAQAADKARHAGQPSLLGGLPIVVKDNNDVEGVRNTGGTSIFRDRISAESDRTVALMEANGAITLGKSNLSELGGAQTTNSVHGATRNPYDRRLTCGGSSGGAAVALATGEAWLAHGNDYGGSLRIPAAFCNITGLRPTPGRVPRKRLTDPFDTIAVEGPMARDVADLALFFDAMIGYDPGDILTAPTGEPPFLDAARTPRKPARVAISADLGLLPIEEPIRLALADLAATLDKAGVAVSHDAPDVTGTMDAFRVLRGEGFYATFEPLFETHRAAFPAPVLADLLRGRDQPGHAIVTANRYRSELYRRAVDFLDTHDFLICPATQAMPFAVETLFPTTVEGRPMQDYLDWISITAIWSLTGLPAIAIPIGFSREGLPIGVQILSHARREADLFRLAAWIERELALPKTPIDPR</sequence>
<dbReference type="GO" id="GO:0003824">
    <property type="term" value="F:catalytic activity"/>
    <property type="evidence" value="ECO:0007669"/>
    <property type="project" value="InterPro"/>
</dbReference>
<dbReference type="EMBL" id="FUYX01000019">
    <property type="protein sequence ID" value="SKC14328.1"/>
    <property type="molecule type" value="Genomic_DNA"/>
</dbReference>